<dbReference type="RefSeq" id="XP_003050594.1">
    <property type="nucleotide sequence ID" value="XM_003050548.1"/>
</dbReference>
<sequence>MATSARQPLIEDIIYHVGLCFLPEPWETAPTPAEGGDFEMDMYYLRKLTYLSRATKRLLEPLLFRFVLLRTPMDVVHFYIDLIQIPRIRGYVRHLACDTHRRSPGSMLDLRVNRVLGKILDERISGRENKLSLMKQGEAWEPFVGVFSGMEEVPAEHLGPHLKMRGDIDYMIQSILLSTPRVKTLVWQLDQFERIDTWVSRILKSAVRDGHALLPELEVMGLNYHNVTRGERYSHLQNFSWAPGYWKNLRRLVLCDTDFDDGFGKIIDRTYRTGRVGDLVPVEELIVRAKKGPDISNLWVYSTPADSHHSLFRPPSEPSFRLFEKVKLLDISFGYFSRRNEQGSVMLEAFVHWLGAPEKLHLTGHPPPFKALARGIVHPRLKSIVVKEWKDEEDLGQDEMRQKVEDWWRGHLAVVPNLEEFVVQRIGESKLAFGCGGFIGVRAMAISPFRDLFQYCHK</sequence>
<organism evidence="1 2">
    <name type="scientific">Fusarium vanettenii (strain ATCC MYA-4622 / CBS 123669 / FGSC 9596 / NRRL 45880 / 77-13-4)</name>
    <name type="common">Fusarium solani subsp. pisi</name>
    <dbReference type="NCBI Taxonomy" id="660122"/>
    <lineage>
        <taxon>Eukaryota</taxon>
        <taxon>Fungi</taxon>
        <taxon>Dikarya</taxon>
        <taxon>Ascomycota</taxon>
        <taxon>Pezizomycotina</taxon>
        <taxon>Sordariomycetes</taxon>
        <taxon>Hypocreomycetidae</taxon>
        <taxon>Hypocreales</taxon>
        <taxon>Nectriaceae</taxon>
        <taxon>Fusarium</taxon>
        <taxon>Fusarium solani species complex</taxon>
        <taxon>Fusarium vanettenii</taxon>
    </lineage>
</organism>
<dbReference type="OrthoDB" id="5058708at2759"/>
<evidence type="ECO:0000313" key="1">
    <source>
        <dbReference type="EMBL" id="EEU44881.1"/>
    </source>
</evidence>
<dbReference type="InParanoid" id="C7YUW9"/>
<proteinExistence type="predicted"/>
<reference evidence="1 2" key="1">
    <citation type="journal article" date="2009" name="PLoS Genet.">
        <title>The genome of Nectria haematococca: contribution of supernumerary chromosomes to gene expansion.</title>
        <authorList>
            <person name="Coleman J.J."/>
            <person name="Rounsley S.D."/>
            <person name="Rodriguez-Carres M."/>
            <person name="Kuo A."/>
            <person name="Wasmann C.C."/>
            <person name="Grimwood J."/>
            <person name="Schmutz J."/>
            <person name="Taga M."/>
            <person name="White G.J."/>
            <person name="Zhou S."/>
            <person name="Schwartz D.C."/>
            <person name="Freitag M."/>
            <person name="Ma L.J."/>
            <person name="Danchin E.G."/>
            <person name="Henrissat B."/>
            <person name="Coutinho P.M."/>
            <person name="Nelson D.R."/>
            <person name="Straney D."/>
            <person name="Napoli C.A."/>
            <person name="Barker B.M."/>
            <person name="Gribskov M."/>
            <person name="Rep M."/>
            <person name="Kroken S."/>
            <person name="Molnar I."/>
            <person name="Rensing C."/>
            <person name="Kennell J.C."/>
            <person name="Zamora J."/>
            <person name="Farman M.L."/>
            <person name="Selker E.U."/>
            <person name="Salamov A."/>
            <person name="Shapiro H."/>
            <person name="Pangilinan J."/>
            <person name="Lindquist E."/>
            <person name="Lamers C."/>
            <person name="Grigoriev I.V."/>
            <person name="Geiser D.M."/>
            <person name="Covert S.F."/>
            <person name="Temporini E."/>
            <person name="Vanetten H.D."/>
        </authorList>
    </citation>
    <scope>NUCLEOTIDE SEQUENCE [LARGE SCALE GENOMIC DNA]</scope>
    <source>
        <strain evidence="2">ATCC MYA-4622 / CBS 123669 / FGSC 9596 / NRRL 45880 / 77-13-4</strain>
    </source>
</reference>
<dbReference type="Proteomes" id="UP000005206">
    <property type="component" value="Chromosome 9"/>
</dbReference>
<dbReference type="HOGENOM" id="CLU_040943_0_0_1"/>
<dbReference type="EMBL" id="GG698900">
    <property type="protein sequence ID" value="EEU44881.1"/>
    <property type="molecule type" value="Genomic_DNA"/>
</dbReference>
<dbReference type="AlphaFoldDB" id="C7YUW9"/>
<name>C7YUW9_FUSV7</name>
<evidence type="ECO:0000313" key="2">
    <source>
        <dbReference type="Proteomes" id="UP000005206"/>
    </source>
</evidence>
<accession>C7YUW9</accession>
<dbReference type="GeneID" id="9674549"/>
<gene>
    <name evidence="1" type="ORF">NECHADRAFT_85068</name>
</gene>
<keyword evidence="2" id="KW-1185">Reference proteome</keyword>
<dbReference type="eggNOG" id="ENOG502RPP0">
    <property type="taxonomic scope" value="Eukaryota"/>
</dbReference>
<dbReference type="VEuPathDB" id="FungiDB:NECHADRAFT_85068"/>
<dbReference type="KEGG" id="nhe:NECHADRAFT_85068"/>
<protein>
    <submittedName>
        <fullName evidence="1">Uncharacterized protein</fullName>
    </submittedName>
</protein>